<dbReference type="AlphaFoldDB" id="A0A850RHF4"/>
<dbReference type="RefSeq" id="WP_176978308.1">
    <property type="nucleotide sequence ID" value="NZ_JABZEO010000028.1"/>
</dbReference>
<dbReference type="InterPro" id="IPR050452">
    <property type="entry name" value="Metacaspase"/>
</dbReference>
<reference evidence="2 3" key="1">
    <citation type="submission" date="2020-06" db="EMBL/GenBank/DDBJ databases">
        <title>Whole-genome sequence of Allochromatium humboldtianum DSM 21881, type strain.</title>
        <authorList>
            <person name="Kyndt J.A."/>
            <person name="Meyer T.E."/>
        </authorList>
    </citation>
    <scope>NUCLEOTIDE SEQUENCE [LARGE SCALE GENOMIC DNA]</scope>
    <source>
        <strain evidence="2 3">DSM 21881</strain>
    </source>
</reference>
<keyword evidence="3" id="KW-1185">Reference proteome</keyword>
<dbReference type="SUPFAM" id="SSF52129">
    <property type="entry name" value="Caspase-like"/>
    <property type="match status" value="1"/>
</dbReference>
<accession>A0A850RHF4</accession>
<evidence type="ECO:0000259" key="1">
    <source>
        <dbReference type="Pfam" id="PF00656"/>
    </source>
</evidence>
<dbReference type="PANTHER" id="PTHR48104">
    <property type="entry name" value="METACASPASE-4"/>
    <property type="match status" value="1"/>
</dbReference>
<gene>
    <name evidence="2" type="ORF">HW932_20410</name>
</gene>
<dbReference type="PANTHER" id="PTHR48104:SF30">
    <property type="entry name" value="METACASPASE-1"/>
    <property type="match status" value="1"/>
</dbReference>
<feature type="domain" description="Peptidase C14 caspase" evidence="1">
    <location>
        <begin position="33"/>
        <end position="288"/>
    </location>
</feature>
<dbReference type="Gene3D" id="3.40.50.1460">
    <property type="match status" value="1"/>
</dbReference>
<protein>
    <submittedName>
        <fullName evidence="2">Caspase family protein</fullName>
    </submittedName>
</protein>
<comment type="caution">
    <text evidence="2">The sequence shown here is derived from an EMBL/GenBank/DDBJ whole genome shotgun (WGS) entry which is preliminary data.</text>
</comment>
<proteinExistence type="predicted"/>
<organism evidence="2 3">
    <name type="scientific">Allochromatium humboldtianum</name>
    <dbReference type="NCBI Taxonomy" id="504901"/>
    <lineage>
        <taxon>Bacteria</taxon>
        <taxon>Pseudomonadati</taxon>
        <taxon>Pseudomonadota</taxon>
        <taxon>Gammaproteobacteria</taxon>
        <taxon>Chromatiales</taxon>
        <taxon>Chromatiaceae</taxon>
        <taxon>Allochromatium</taxon>
    </lineage>
</organism>
<dbReference type="Proteomes" id="UP000592294">
    <property type="component" value="Unassembled WGS sequence"/>
</dbReference>
<dbReference type="EMBL" id="JABZEO010000028">
    <property type="protein sequence ID" value="NVZ11616.1"/>
    <property type="molecule type" value="Genomic_DNA"/>
</dbReference>
<dbReference type="InterPro" id="IPR011600">
    <property type="entry name" value="Pept_C14_caspase"/>
</dbReference>
<evidence type="ECO:0000313" key="2">
    <source>
        <dbReference type="EMBL" id="NVZ11616.1"/>
    </source>
</evidence>
<sequence length="731" mass="80347">MTSRYRPPRKRYAHTIFILLLLLPISSPGWAERHALLIGISQYSAGGAQNLHDLPGTQNDIALIESVLQSRLGFTPDRIQVLRDAEATHRNIEQAFRSLAQQVQPGDFVYIHYSGHGSYLPDADGHKRDGAYQTVVSYGARAPGRAESDLDRFDVLDDELNQWLKPIDERAGELIYVADSCHAATNTRGTQALVTRAAPLDDQPNHPRRGQVETPYQFRNAALIYAARADQSAHEFKTDDQQPHGVFTWHWAQALQSVRAGETWAQVFTRAADGVSRTHGNSQHPQSEGPALGRAILGGTVDPRPAVMVREVRAPREGAGTTVTLDAGRLSGVNPGSRFASTGEVPAELEITQSFATWSEARVLQGTVQRGDFLTETARAYVTGPLKLFFLASPALLDSPLGTRLQTLFPSLSATENRSGYEWVSDQSQADLVVALLRPQRCDGVSSNQTVLVSQICDAESKLLYSIGPKGRNSLPDETEDSPPEVWVLTPGERLLHDAFRIGMADPDAGLAALRENLTKYRQIRALSQLTQDSGGSGSVDIGLIAYDRCPEFDPQCIRLSEDEALGYRRRPDTLPFDSLRTHTWSAGDLLSFTFQNRGRRERYVYVLDVSPSGAIEVVFPARGMLADSARLKPEEQLSLHDEQIAVLLDTSGTHGQLILITESQINPYLLEQDGYQRTTRGTSTGTDNPLEQLLSANLDGVRAAASFNTGSWYSQWLSFEVNKDPAVAAP</sequence>
<dbReference type="GO" id="GO:0005737">
    <property type="term" value="C:cytoplasm"/>
    <property type="evidence" value="ECO:0007669"/>
    <property type="project" value="TreeGrafter"/>
</dbReference>
<dbReference type="GO" id="GO:0006508">
    <property type="term" value="P:proteolysis"/>
    <property type="evidence" value="ECO:0007669"/>
    <property type="project" value="InterPro"/>
</dbReference>
<evidence type="ECO:0000313" key="3">
    <source>
        <dbReference type="Proteomes" id="UP000592294"/>
    </source>
</evidence>
<name>A0A850RHF4_9GAMM</name>
<dbReference type="GO" id="GO:0004197">
    <property type="term" value="F:cysteine-type endopeptidase activity"/>
    <property type="evidence" value="ECO:0007669"/>
    <property type="project" value="InterPro"/>
</dbReference>
<dbReference type="InterPro" id="IPR029030">
    <property type="entry name" value="Caspase-like_dom_sf"/>
</dbReference>
<dbReference type="Pfam" id="PF00656">
    <property type="entry name" value="Peptidase_C14"/>
    <property type="match status" value="1"/>
</dbReference>